<dbReference type="InterPro" id="IPR032508">
    <property type="entry name" value="FecR_C"/>
</dbReference>
<name>A0A0C1IMJ3_9BACT</name>
<reference evidence="4 5" key="1">
    <citation type="submission" date="2014-11" db="EMBL/GenBank/DDBJ databases">
        <title>Genome sequence of Flavihumibacter solisilvae 3-3.</title>
        <authorList>
            <person name="Zhou G."/>
            <person name="Li M."/>
            <person name="Wang G."/>
        </authorList>
    </citation>
    <scope>NUCLEOTIDE SEQUENCE [LARGE SCALE GENOMIC DNA]</scope>
    <source>
        <strain evidence="4 5">3-3</strain>
    </source>
</reference>
<dbReference type="Pfam" id="PF16344">
    <property type="entry name" value="FecR_C"/>
    <property type="match status" value="1"/>
</dbReference>
<feature type="domain" description="Protein FecR C-terminal" evidence="3">
    <location>
        <begin position="326"/>
        <end position="392"/>
    </location>
</feature>
<keyword evidence="1" id="KW-1133">Transmembrane helix</keyword>
<dbReference type="GO" id="GO:0016989">
    <property type="term" value="F:sigma factor antagonist activity"/>
    <property type="evidence" value="ECO:0007669"/>
    <property type="project" value="TreeGrafter"/>
</dbReference>
<keyword evidence="1" id="KW-0812">Transmembrane</keyword>
<evidence type="ECO:0000313" key="5">
    <source>
        <dbReference type="Proteomes" id="UP000031408"/>
    </source>
</evidence>
<accession>A0A0C1IMJ3</accession>
<feature type="domain" description="FecR protein" evidence="2">
    <location>
        <begin position="195"/>
        <end position="283"/>
    </location>
</feature>
<keyword evidence="1" id="KW-0472">Membrane</keyword>
<dbReference type="Gene3D" id="3.55.50.30">
    <property type="match status" value="1"/>
</dbReference>
<dbReference type="Gene3D" id="2.60.120.1440">
    <property type="match status" value="1"/>
</dbReference>
<dbReference type="EMBL" id="JSVC01000006">
    <property type="protein sequence ID" value="KIC95455.1"/>
    <property type="molecule type" value="Genomic_DNA"/>
</dbReference>
<dbReference type="OrthoDB" id="1099963at2"/>
<organism evidence="4 5">
    <name type="scientific">Flavihumibacter solisilvae</name>
    <dbReference type="NCBI Taxonomy" id="1349421"/>
    <lineage>
        <taxon>Bacteria</taxon>
        <taxon>Pseudomonadati</taxon>
        <taxon>Bacteroidota</taxon>
        <taxon>Chitinophagia</taxon>
        <taxon>Chitinophagales</taxon>
        <taxon>Chitinophagaceae</taxon>
        <taxon>Flavihumibacter</taxon>
    </lineage>
</organism>
<dbReference type="AlphaFoldDB" id="A0A0C1IMJ3"/>
<evidence type="ECO:0000259" key="3">
    <source>
        <dbReference type="Pfam" id="PF16344"/>
    </source>
</evidence>
<protein>
    <recommendedName>
        <fullName evidence="6">Iron dicitrate transport regulator FecR</fullName>
    </recommendedName>
</protein>
<dbReference type="Pfam" id="PF04773">
    <property type="entry name" value="FecR"/>
    <property type="match status" value="1"/>
</dbReference>
<evidence type="ECO:0000256" key="1">
    <source>
        <dbReference type="SAM" id="Phobius"/>
    </source>
</evidence>
<dbReference type="Proteomes" id="UP000031408">
    <property type="component" value="Unassembled WGS sequence"/>
</dbReference>
<gene>
    <name evidence="4" type="ORF">OI18_06110</name>
</gene>
<evidence type="ECO:0000259" key="2">
    <source>
        <dbReference type="Pfam" id="PF04773"/>
    </source>
</evidence>
<comment type="caution">
    <text evidence="4">The sequence shown here is derived from an EMBL/GenBank/DDBJ whole genome shotgun (WGS) entry which is preliminary data.</text>
</comment>
<evidence type="ECO:0000313" key="4">
    <source>
        <dbReference type="EMBL" id="KIC95455.1"/>
    </source>
</evidence>
<dbReference type="RefSeq" id="WP_039138056.1">
    <property type="nucleotide sequence ID" value="NZ_JSVC01000006.1"/>
</dbReference>
<feature type="transmembrane region" description="Helical" evidence="1">
    <location>
        <begin position="87"/>
        <end position="108"/>
    </location>
</feature>
<proteinExistence type="predicted"/>
<sequence length="393" mass="42676">MPEQNIQELLNRFFQGTITPAEKDELMHWIEQSKDEREFAGLVEESWQQFEPGQTLPADKAGLMLQAILHAKDSQPAKLVTLPGRKWWRIAAAAVILVIAGSTTWLLLSPSPKELASTPTIGPVKQDVSAPGSVNAVLTLANGQQVILDSMAIGQLASQGNAQVVKMADDQLAYNNVAGMGTVQYNTLTVPRGSKIVNLRLADGTAVVMNAGSSITFPTAFVSKERKVEITGEAYFEVAKDVAKKFIVTTNGVTTEVLGTHFNINAYSDQGTIDVTLLEGKVKVAGGAASAMLSPGQQAQLNKEGKIGINENPDTDEIMAWKNGLFNFNSLSIQSIMLQISRWYDVEVTYEGKISEEHFSGIVSRNDNVSEVLKLIELAGVKFRIEGKKIIVM</sequence>
<keyword evidence="5" id="KW-1185">Reference proteome</keyword>
<dbReference type="InterPro" id="IPR012373">
    <property type="entry name" value="Ferrdict_sens_TM"/>
</dbReference>
<dbReference type="PANTHER" id="PTHR30273">
    <property type="entry name" value="PERIPLASMIC SIGNAL SENSOR AND SIGMA FACTOR ACTIVATOR FECR-RELATED"/>
    <property type="match status" value="1"/>
</dbReference>
<dbReference type="PANTHER" id="PTHR30273:SF2">
    <property type="entry name" value="PROTEIN FECR"/>
    <property type="match status" value="1"/>
</dbReference>
<evidence type="ECO:0008006" key="6">
    <source>
        <dbReference type="Google" id="ProtNLM"/>
    </source>
</evidence>
<dbReference type="InterPro" id="IPR006860">
    <property type="entry name" value="FecR"/>
</dbReference>
<dbReference type="STRING" id="1349421.OI18_06110"/>